<dbReference type="EMBL" id="CP025570">
    <property type="protein sequence ID" value="AZZ40888.1"/>
    <property type="molecule type" value="Genomic_DNA"/>
</dbReference>
<dbReference type="Proteomes" id="UP000285875">
    <property type="component" value="Chromosome"/>
</dbReference>
<dbReference type="PANTHER" id="PTHR46566">
    <property type="entry name" value="1-PHOSPHOFRUCTOKINASE-RELATED"/>
    <property type="match status" value="1"/>
</dbReference>
<dbReference type="GO" id="GO:0005829">
    <property type="term" value="C:cytosol"/>
    <property type="evidence" value="ECO:0007669"/>
    <property type="project" value="TreeGrafter"/>
</dbReference>
<feature type="domain" description="Carbohydrate kinase PfkB" evidence="3">
    <location>
        <begin position="2"/>
        <end position="175"/>
    </location>
</feature>
<dbReference type="PANTHER" id="PTHR46566:SF5">
    <property type="entry name" value="1-PHOSPHOFRUCTOKINASE"/>
    <property type="match status" value="1"/>
</dbReference>
<dbReference type="InterPro" id="IPR011611">
    <property type="entry name" value="PfkB_dom"/>
</dbReference>
<dbReference type="SUPFAM" id="SSF53613">
    <property type="entry name" value="Ribokinase-like"/>
    <property type="match status" value="1"/>
</dbReference>
<dbReference type="Gene3D" id="3.40.1190.20">
    <property type="match status" value="1"/>
</dbReference>
<sequence>MTGSLPPGVPADWYASMVARLREQLGLSGVRIAVDTSDAPLAALVSRCPECAPDLIAPNSTELAQVCGGDSAQMEARAAAGDLSAAIEAARALVGKGIREVLVTLGGAGALLVGRDSSWHVVTGPVDVRSTVGAGDAALAGLLLARDRGADAPTALRTAVAYGTAAVCMPGTGRPSAEQAAAVSVSVNRCR</sequence>
<dbReference type="KEGG" id="aji:C0Z10_11935"/>
<evidence type="ECO:0000256" key="1">
    <source>
        <dbReference type="ARBA" id="ARBA00022679"/>
    </source>
</evidence>
<accession>A0A3Q9UGA4</accession>
<protein>
    <recommendedName>
        <fullName evidence="3">Carbohydrate kinase PfkB domain-containing protein</fullName>
    </recommendedName>
</protein>
<dbReference type="AlphaFoldDB" id="A0A3Q9UGA4"/>
<organism evidence="4 5">
    <name type="scientific">Acidipropionibacterium jensenii</name>
    <dbReference type="NCBI Taxonomy" id="1749"/>
    <lineage>
        <taxon>Bacteria</taxon>
        <taxon>Bacillati</taxon>
        <taxon>Actinomycetota</taxon>
        <taxon>Actinomycetes</taxon>
        <taxon>Propionibacteriales</taxon>
        <taxon>Propionibacteriaceae</taxon>
        <taxon>Acidipropionibacterium</taxon>
    </lineage>
</organism>
<gene>
    <name evidence="4" type="ORF">C0Z10_11935</name>
</gene>
<dbReference type="Pfam" id="PF00294">
    <property type="entry name" value="PfkB"/>
    <property type="match status" value="1"/>
</dbReference>
<evidence type="ECO:0000256" key="2">
    <source>
        <dbReference type="ARBA" id="ARBA00022777"/>
    </source>
</evidence>
<keyword evidence="2" id="KW-0418">Kinase</keyword>
<dbReference type="InterPro" id="IPR002173">
    <property type="entry name" value="Carboh/pur_kinase_PfkB_CS"/>
</dbReference>
<dbReference type="PROSITE" id="PS00584">
    <property type="entry name" value="PFKB_KINASES_2"/>
    <property type="match status" value="1"/>
</dbReference>
<evidence type="ECO:0000313" key="5">
    <source>
        <dbReference type="Proteomes" id="UP000285875"/>
    </source>
</evidence>
<dbReference type="GO" id="GO:0008443">
    <property type="term" value="F:phosphofructokinase activity"/>
    <property type="evidence" value="ECO:0007669"/>
    <property type="project" value="TreeGrafter"/>
</dbReference>
<evidence type="ECO:0000313" key="4">
    <source>
        <dbReference type="EMBL" id="AZZ40888.1"/>
    </source>
</evidence>
<reference evidence="5" key="1">
    <citation type="submission" date="2017-12" db="EMBL/GenBank/DDBJ databases">
        <title>Whole genome sequencing of Acidipropionibacterium jensenii strains JS279 and JS280.</title>
        <authorList>
            <person name="Deptula P."/>
            <person name="Laine P."/>
            <person name="Smolander O.-P."/>
            <person name="Paulin L."/>
            <person name="Auvinen P."/>
            <person name="Varmanen P."/>
        </authorList>
    </citation>
    <scope>NUCLEOTIDE SEQUENCE [LARGE SCALE GENOMIC DNA]</scope>
    <source>
        <strain evidence="5">JS280</strain>
    </source>
</reference>
<evidence type="ECO:0000259" key="3">
    <source>
        <dbReference type="Pfam" id="PF00294"/>
    </source>
</evidence>
<name>A0A3Q9UGA4_9ACTN</name>
<proteinExistence type="predicted"/>
<dbReference type="InterPro" id="IPR029056">
    <property type="entry name" value="Ribokinase-like"/>
</dbReference>
<keyword evidence="1" id="KW-0808">Transferase</keyword>